<feature type="compositionally biased region" description="Basic and acidic residues" evidence="1">
    <location>
        <begin position="314"/>
        <end position="328"/>
    </location>
</feature>
<feature type="region of interest" description="Disordered" evidence="1">
    <location>
        <begin position="452"/>
        <end position="483"/>
    </location>
</feature>
<feature type="compositionally biased region" description="Basic residues" evidence="1">
    <location>
        <begin position="363"/>
        <end position="375"/>
    </location>
</feature>
<name>A0A7G2F0Y5_ARATH</name>
<feature type="region of interest" description="Disordered" evidence="1">
    <location>
        <begin position="314"/>
        <end position="381"/>
    </location>
</feature>
<feature type="compositionally biased region" description="Acidic residues" evidence="1">
    <location>
        <begin position="51"/>
        <end position="67"/>
    </location>
</feature>
<dbReference type="AlphaFoldDB" id="A0A7G2F0Y5"/>
<feature type="region of interest" description="Disordered" evidence="1">
    <location>
        <begin position="271"/>
        <end position="296"/>
    </location>
</feature>
<feature type="compositionally biased region" description="Basic residues" evidence="1">
    <location>
        <begin position="329"/>
        <end position="339"/>
    </location>
</feature>
<reference evidence="3 4" key="1">
    <citation type="submission" date="2020-09" db="EMBL/GenBank/DDBJ databases">
        <authorList>
            <person name="Ashkenazy H."/>
        </authorList>
    </citation>
    <scope>NUCLEOTIDE SEQUENCE [LARGE SCALE GENOMIC DNA]</scope>
    <source>
        <strain evidence="4">cv. Cdm-0</strain>
    </source>
</reference>
<feature type="region of interest" description="Disordered" evidence="1">
    <location>
        <begin position="1"/>
        <end position="98"/>
    </location>
</feature>
<dbReference type="EMBL" id="LR881469">
    <property type="protein sequence ID" value="CAD5327339.1"/>
    <property type="molecule type" value="Genomic_DNA"/>
</dbReference>
<evidence type="ECO:0000259" key="2">
    <source>
        <dbReference type="Pfam" id="PF03384"/>
    </source>
</evidence>
<evidence type="ECO:0000256" key="1">
    <source>
        <dbReference type="SAM" id="MobiDB-lite"/>
    </source>
</evidence>
<dbReference type="Pfam" id="PF03384">
    <property type="entry name" value="DUF287"/>
    <property type="match status" value="1"/>
</dbReference>
<feature type="compositionally biased region" description="Basic and acidic residues" evidence="1">
    <location>
        <begin position="17"/>
        <end position="49"/>
    </location>
</feature>
<evidence type="ECO:0000313" key="4">
    <source>
        <dbReference type="Proteomes" id="UP000516314"/>
    </source>
</evidence>
<protein>
    <submittedName>
        <fullName evidence="3">(thale cress) hypothetical protein</fullName>
    </submittedName>
</protein>
<feature type="domain" description="DUF287" evidence="2">
    <location>
        <begin position="92"/>
        <end position="146"/>
    </location>
</feature>
<sequence length="505" mass="57084">MGRVRLATLSLSESEDERVTIREADVNREEVAEENKVEDENCEQEHPENLNEPEEEKIYEEVDDEEPMQSQGMEENSEEEEKEGEEEESEVISSVLESDYEEKDLLRRIVDGDDVDDGIGFVDPVVDSWRNRLIKERKRIFWKDMFEADVQARSGEQMEEENVPRHVPDVPGSSSSCSLKETIDEGFKRVMAMLAEHNERLVTIERRQAGESVPPFEKKVHSDVNKEKEDGGKNEKNVNVAVETEASVEPEANETHDVETEAVEIAAVEPEDVETHDVETDGVEPEGFVPEFVEPDDTSSAMVLCVGGSPIVEKETEADKGDDETPKKETKKKGRKGKGKCNDKKNEKKKRDDDPEDEDEGGKKKRKVNPSRYHKAPYTAERMRGTKGPVYVWRKITDLVNLETITITSIFECVFNQFPVLAKSFVDAKALLVNCKIPTLVYVIVETPKSPSYLQRSSDRSSDEEENLDPAADVKDSVAGVGGGSSCCSSALFFENRQRRENERR</sequence>
<organism evidence="3 4">
    <name type="scientific">Arabidopsis thaliana</name>
    <name type="common">Mouse-ear cress</name>
    <dbReference type="NCBI Taxonomy" id="3702"/>
    <lineage>
        <taxon>Eukaryota</taxon>
        <taxon>Viridiplantae</taxon>
        <taxon>Streptophyta</taxon>
        <taxon>Embryophyta</taxon>
        <taxon>Tracheophyta</taxon>
        <taxon>Spermatophyta</taxon>
        <taxon>Magnoliopsida</taxon>
        <taxon>eudicotyledons</taxon>
        <taxon>Gunneridae</taxon>
        <taxon>Pentapetalae</taxon>
        <taxon>rosids</taxon>
        <taxon>malvids</taxon>
        <taxon>Brassicales</taxon>
        <taxon>Brassicaceae</taxon>
        <taxon>Camelineae</taxon>
        <taxon>Arabidopsis</taxon>
    </lineage>
</organism>
<feature type="region of interest" description="Disordered" evidence="1">
    <location>
        <begin position="212"/>
        <end position="239"/>
    </location>
</feature>
<dbReference type="Proteomes" id="UP000516314">
    <property type="component" value="Chromosome 4"/>
</dbReference>
<accession>A0A7G2F0Y5</accession>
<evidence type="ECO:0000313" key="3">
    <source>
        <dbReference type="EMBL" id="CAD5327339.1"/>
    </source>
</evidence>
<feature type="compositionally biased region" description="Acidic residues" evidence="1">
    <location>
        <begin position="75"/>
        <end position="90"/>
    </location>
</feature>
<feature type="compositionally biased region" description="Basic and acidic residues" evidence="1">
    <location>
        <begin position="340"/>
        <end position="353"/>
    </location>
</feature>
<feature type="region of interest" description="Disordered" evidence="1">
    <location>
        <begin position="153"/>
        <end position="177"/>
    </location>
</feature>
<gene>
    <name evidence="3" type="ORF">AT9943_LOCUS15041</name>
</gene>
<proteinExistence type="predicted"/>
<dbReference type="InterPro" id="IPR005048">
    <property type="entry name" value="DUF287"/>
</dbReference>
<feature type="compositionally biased region" description="Basic and acidic residues" evidence="1">
    <location>
        <begin position="216"/>
        <end position="236"/>
    </location>
</feature>